<reference evidence="2" key="1">
    <citation type="submission" date="2016-03" db="EMBL/GenBank/DDBJ databases">
        <authorList>
            <person name="Ma C."/>
            <person name="Zhou S."/>
            <person name="Yang G."/>
        </authorList>
    </citation>
    <scope>NUCLEOTIDE SEQUENCE [LARGE SCALE GENOMIC DNA]</scope>
    <source>
        <strain evidence="2">SgZ-1</strain>
    </source>
</reference>
<dbReference type="KEGG" id="thu:AC731_004375"/>
<protein>
    <submittedName>
        <fullName evidence="1">Uncharacterized protein</fullName>
    </submittedName>
</protein>
<sequence length="65" mass="7294">MTTYTLQEKYDDLRAEANRMASAFSALQHVINHDPDIALDLCRMFENYACGVLDAHPRHQEGGAA</sequence>
<dbReference type="RefSeq" id="WP_048709486.1">
    <property type="nucleotide sequence ID" value="NZ_CP014646.1"/>
</dbReference>
<dbReference type="EMBL" id="CP014646">
    <property type="protein sequence ID" value="AMO36236.1"/>
    <property type="molecule type" value="Genomic_DNA"/>
</dbReference>
<proteinExistence type="predicted"/>
<accession>A0A127K2Q4</accession>
<name>A0A127K2Q4_9RHOO</name>
<organism evidence="1 2">
    <name type="scientific">Thauera humireducens</name>
    <dbReference type="NCBI Taxonomy" id="1134435"/>
    <lineage>
        <taxon>Bacteria</taxon>
        <taxon>Pseudomonadati</taxon>
        <taxon>Pseudomonadota</taxon>
        <taxon>Betaproteobacteria</taxon>
        <taxon>Rhodocyclales</taxon>
        <taxon>Zoogloeaceae</taxon>
        <taxon>Thauera</taxon>
    </lineage>
</organism>
<gene>
    <name evidence="1" type="ORF">AC731_004375</name>
</gene>
<dbReference type="STRING" id="1134435.AC731_004375"/>
<evidence type="ECO:0000313" key="1">
    <source>
        <dbReference type="EMBL" id="AMO36236.1"/>
    </source>
</evidence>
<keyword evidence="2" id="KW-1185">Reference proteome</keyword>
<evidence type="ECO:0000313" key="2">
    <source>
        <dbReference type="Proteomes" id="UP000036902"/>
    </source>
</evidence>
<dbReference type="Proteomes" id="UP000036902">
    <property type="component" value="Chromosome"/>
</dbReference>
<dbReference type="AlphaFoldDB" id="A0A127K2Q4"/>